<protein>
    <submittedName>
        <fullName evidence="1">Uncharacterized protein</fullName>
    </submittedName>
</protein>
<dbReference type="SUPFAM" id="SSF48371">
    <property type="entry name" value="ARM repeat"/>
    <property type="match status" value="1"/>
</dbReference>
<dbReference type="OMA" id="YETYYAV"/>
<sequence length="492" mass="58150">MEENNIPDQTFQSNLQKTEETIHYEETIKNLTECIVKLNTSEYEYILNICTENFDTLLPQILKTFEILLLHIPGNMMILALFIDIATEKPELVSSLVQTLVESSGKIENLNNLLTFFTNLYFFEFYGFIKYSELYKILEKNDLLILKPFFVRLATGEEIVQMTKRPDETNLDTEIPDILINKTQEILDDVHRFVENYNLLVPYSENESNDILIAYLIIENFSFNGIECKENLLKYFYKDKELFLILGILLHLRLAKLEKTFLYTLFIRFTKEDNFLKTFYSLYPKLIENTELNINFHLNTLMAFLFERYYKFEKKNHSLYVKSVGYDPNNDIEQKKLFFELLNTGIINEIQKFSDLSRIDEKMKSIFIEKGADLQHKEIEIPEVDINLSHLLENYETDVLENTDRTTLFLALFKLGSPSITHFLTYLEKLLKCMKLSLDDQNIFCNMFQQYFSDKKSFKKFVAQKLVYYNVVEESVRASFPNLFIINDNVSS</sequence>
<comment type="caution">
    <text evidence="1">The sequence shown here is derived from an EMBL/GenBank/DDBJ whole genome shotgun (WGS) entry which is preliminary data.</text>
</comment>
<dbReference type="InterPro" id="IPR016024">
    <property type="entry name" value="ARM-type_fold"/>
</dbReference>
<proteinExistence type="predicted"/>
<dbReference type="OrthoDB" id="2188448at2759"/>
<reference evidence="2" key="2">
    <citation type="submission" date="2015-07" db="EMBL/GenBank/DDBJ databases">
        <title>Contrasting host-pathogen interactions and genome evolution in two generalist and specialist microsporidian pathogens of mosquitoes.</title>
        <authorList>
            <consortium name="The Broad Institute Genomics Platform"/>
            <consortium name="The Broad Institute Genome Sequencing Center for Infectious Disease"/>
            <person name="Cuomo C.A."/>
            <person name="Sanscrainte N.D."/>
            <person name="Goldberg J.M."/>
            <person name="Heiman D."/>
            <person name="Young S."/>
            <person name="Zeng Q."/>
            <person name="Becnel J.J."/>
            <person name="Birren B.W."/>
        </authorList>
    </citation>
    <scope>NUCLEOTIDE SEQUENCE [LARGE SCALE GENOMIC DNA]</scope>
    <source>
        <strain evidence="2">USNM 41457</strain>
    </source>
</reference>
<dbReference type="AlphaFoldDB" id="J8ZWM1"/>
<evidence type="ECO:0000313" key="2">
    <source>
        <dbReference type="Proteomes" id="UP000003163"/>
    </source>
</evidence>
<dbReference type="HOGENOM" id="CLU_554349_0_0_1"/>
<dbReference type="EMBL" id="AFBI03000025">
    <property type="protein sequence ID" value="EJW04048.1"/>
    <property type="molecule type" value="Genomic_DNA"/>
</dbReference>
<accession>J8ZWM1</accession>
<evidence type="ECO:0000313" key="1">
    <source>
        <dbReference type="EMBL" id="EJW04048.1"/>
    </source>
</evidence>
<reference evidence="1 2" key="1">
    <citation type="submission" date="2011-08" db="EMBL/GenBank/DDBJ databases">
        <authorList>
            <person name="Liu Z.J."/>
            <person name="Shi F.L."/>
            <person name="Lu J.Q."/>
            <person name="Li M."/>
            <person name="Wang Z.L."/>
        </authorList>
    </citation>
    <scope>NUCLEOTIDE SEQUENCE [LARGE SCALE GENOMIC DNA]</scope>
    <source>
        <strain evidence="1 2">USNM 41457</strain>
    </source>
</reference>
<name>J8ZWM1_EDHAE</name>
<dbReference type="VEuPathDB" id="MicrosporidiaDB:EDEG_01682"/>
<gene>
    <name evidence="1" type="ORF">EDEG_01682</name>
</gene>
<dbReference type="InParanoid" id="J8ZWM1"/>
<dbReference type="Proteomes" id="UP000003163">
    <property type="component" value="Unassembled WGS sequence"/>
</dbReference>
<keyword evidence="2" id="KW-1185">Reference proteome</keyword>
<organism evidence="1 2">
    <name type="scientific">Edhazardia aedis (strain USNM 41457)</name>
    <name type="common">Microsporidian parasite</name>
    <dbReference type="NCBI Taxonomy" id="1003232"/>
    <lineage>
        <taxon>Eukaryota</taxon>
        <taxon>Fungi</taxon>
        <taxon>Fungi incertae sedis</taxon>
        <taxon>Microsporidia</taxon>
        <taxon>Edhazardia</taxon>
    </lineage>
</organism>